<evidence type="ECO:0008006" key="4">
    <source>
        <dbReference type="Google" id="ProtNLM"/>
    </source>
</evidence>
<evidence type="ECO:0000313" key="3">
    <source>
        <dbReference type="Proteomes" id="UP000569329"/>
    </source>
</evidence>
<dbReference type="NCBIfam" id="NF041390">
    <property type="entry name" value="TadE_Rv3655c"/>
    <property type="match status" value="1"/>
</dbReference>
<evidence type="ECO:0000256" key="1">
    <source>
        <dbReference type="SAM" id="Phobius"/>
    </source>
</evidence>
<keyword evidence="1" id="KW-1133">Transmembrane helix</keyword>
<proteinExistence type="predicted"/>
<dbReference type="EMBL" id="JACGWZ010000006">
    <property type="protein sequence ID" value="MBA8826546.1"/>
    <property type="molecule type" value="Genomic_DNA"/>
</dbReference>
<keyword evidence="1" id="KW-0472">Membrane</keyword>
<organism evidence="2 3">
    <name type="scientific">Halosaccharopolyspora lacisalsi</name>
    <dbReference type="NCBI Taxonomy" id="1000566"/>
    <lineage>
        <taxon>Bacteria</taxon>
        <taxon>Bacillati</taxon>
        <taxon>Actinomycetota</taxon>
        <taxon>Actinomycetes</taxon>
        <taxon>Pseudonocardiales</taxon>
        <taxon>Pseudonocardiaceae</taxon>
        <taxon>Halosaccharopolyspora</taxon>
    </lineage>
</organism>
<protein>
    <recommendedName>
        <fullName evidence="4">TadE-like protein</fullName>
    </recommendedName>
</protein>
<comment type="caution">
    <text evidence="2">The sequence shown here is derived from an EMBL/GenBank/DDBJ whole genome shotgun (WGS) entry which is preliminary data.</text>
</comment>
<dbReference type="AlphaFoldDB" id="A0A839E1X4"/>
<dbReference type="InterPro" id="IPR049790">
    <property type="entry name" value="Rv3655c/TadE"/>
</dbReference>
<evidence type="ECO:0000313" key="2">
    <source>
        <dbReference type="EMBL" id="MBA8826546.1"/>
    </source>
</evidence>
<feature type="transmembrane region" description="Helical" evidence="1">
    <location>
        <begin position="21"/>
        <end position="45"/>
    </location>
</feature>
<accession>A0A839E1X4</accession>
<gene>
    <name evidence="2" type="ORF">FHX42_003925</name>
</gene>
<dbReference type="Proteomes" id="UP000569329">
    <property type="component" value="Unassembled WGS sequence"/>
</dbReference>
<keyword evidence="1" id="KW-0812">Transmembrane</keyword>
<sequence>MGTDASELSERSRRDSGAVTVEAALGICSIVAAFAVALAGMGVVIGQLRCTDAVTEAARLVARGDRERAAKAVRRIAPEGANLTVTVRGDEITAEVTAPSLGGIPGIHRLRATAFAVMEPGASGGSARSPGHVDEEVPR</sequence>
<reference evidence="2 3" key="1">
    <citation type="submission" date="2020-07" db="EMBL/GenBank/DDBJ databases">
        <title>Sequencing the genomes of 1000 actinobacteria strains.</title>
        <authorList>
            <person name="Klenk H.-P."/>
        </authorList>
    </citation>
    <scope>NUCLEOTIDE SEQUENCE [LARGE SCALE GENOMIC DNA]</scope>
    <source>
        <strain evidence="2 3">DSM 45975</strain>
    </source>
</reference>
<dbReference type="RefSeq" id="WP_182545779.1">
    <property type="nucleotide sequence ID" value="NZ_JACGWZ010000006.1"/>
</dbReference>
<name>A0A839E1X4_9PSEU</name>
<keyword evidence="3" id="KW-1185">Reference proteome</keyword>